<sequence length="147" mass="15924">MSVPVLFSQIPANSSKGRPDVKVPLRRHTSALFRKFGLHGGFDAFAQGFHAGIVGDSGIFSISKSGRIAGANHEINAIHCRQIIPSSCLIAGRHGYLPDFRQHAGWPEQSVCMVAKRSVLRQRHISAANGRTGILWHVSAFTGDTVL</sequence>
<evidence type="ECO:0000313" key="1">
    <source>
        <dbReference type="EMBL" id="WAV92077.1"/>
    </source>
</evidence>
<name>A0A9E9LCW7_9BURK</name>
<dbReference type="EMBL" id="CP098251">
    <property type="protein sequence ID" value="WAV92077.1"/>
    <property type="molecule type" value="Genomic_DNA"/>
</dbReference>
<dbReference type="RefSeq" id="WP_269284462.1">
    <property type="nucleotide sequence ID" value="NZ_CP098251.1"/>
</dbReference>
<proteinExistence type="predicted"/>
<accession>A0A9E9LCW7</accession>
<protein>
    <submittedName>
        <fullName evidence="1">Uncharacterized protein</fullName>
    </submittedName>
</protein>
<gene>
    <name evidence="1" type="ORF">NB646_05000</name>
</gene>
<reference evidence="1" key="1">
    <citation type="journal article" date="2022" name="Front. Microbiol.">
        <title>New perspectives on an old grouping: The genomic and phenotypic variability of Oxalobacter formigenes and the implications for calcium oxalate stone prevention.</title>
        <authorList>
            <person name="Chmiel J.A."/>
            <person name="Carr C."/>
            <person name="Stuivenberg G.A."/>
            <person name="Venema R."/>
            <person name="Chanyi R.M."/>
            <person name="Al K.F."/>
            <person name="Giguere D."/>
            <person name="Say H."/>
            <person name="Akouris P.P."/>
            <person name="Dominguez Romero S.A."/>
            <person name="Kwong A."/>
            <person name="Tai V."/>
            <person name="Koval S.F."/>
            <person name="Razvi H."/>
            <person name="Bjazevic J."/>
            <person name="Burton J.P."/>
        </authorList>
    </citation>
    <scope>NUCLEOTIDE SEQUENCE</scope>
    <source>
        <strain evidence="1">OxK</strain>
    </source>
</reference>
<dbReference type="Proteomes" id="UP001164819">
    <property type="component" value="Chromosome"/>
</dbReference>
<dbReference type="AlphaFoldDB" id="A0A9E9LCW7"/>
<organism evidence="1">
    <name type="scientific">Oxalobacter aliiformigenes</name>
    <dbReference type="NCBI Taxonomy" id="2946593"/>
    <lineage>
        <taxon>Bacteria</taxon>
        <taxon>Pseudomonadati</taxon>
        <taxon>Pseudomonadota</taxon>
        <taxon>Betaproteobacteria</taxon>
        <taxon>Burkholderiales</taxon>
        <taxon>Oxalobacteraceae</taxon>
        <taxon>Oxalobacter</taxon>
    </lineage>
</organism>